<dbReference type="Proteomes" id="UP001516400">
    <property type="component" value="Unassembled WGS sequence"/>
</dbReference>
<dbReference type="PROSITE" id="PS50234">
    <property type="entry name" value="VWFA"/>
    <property type="match status" value="1"/>
</dbReference>
<dbReference type="GO" id="GO:0032991">
    <property type="term" value="C:protein-containing complex"/>
    <property type="evidence" value="ECO:0007669"/>
    <property type="project" value="UniProtKB-ARBA"/>
</dbReference>
<dbReference type="Gene3D" id="3.40.50.410">
    <property type="entry name" value="von Willebrand factor, type A domain"/>
    <property type="match status" value="1"/>
</dbReference>
<dbReference type="PANTHER" id="PTHR10338">
    <property type="entry name" value="INTER-ALPHA-TRYPSIN INHIBITOR HEAVY CHAIN FAMILY MEMBER"/>
    <property type="match status" value="1"/>
</dbReference>
<dbReference type="InterPro" id="IPR050934">
    <property type="entry name" value="ITIH"/>
</dbReference>
<feature type="signal peptide" evidence="2">
    <location>
        <begin position="1"/>
        <end position="19"/>
    </location>
</feature>
<feature type="domain" description="VWFA" evidence="3">
    <location>
        <begin position="159"/>
        <end position="369"/>
    </location>
</feature>
<dbReference type="SUPFAM" id="SSF53300">
    <property type="entry name" value="vWA-like"/>
    <property type="match status" value="1"/>
</dbReference>
<dbReference type="AlphaFoldDB" id="A0ABD2NQL4"/>
<organism evidence="4 5">
    <name type="scientific">Cryptolaemus montrouzieri</name>
    <dbReference type="NCBI Taxonomy" id="559131"/>
    <lineage>
        <taxon>Eukaryota</taxon>
        <taxon>Metazoa</taxon>
        <taxon>Ecdysozoa</taxon>
        <taxon>Arthropoda</taxon>
        <taxon>Hexapoda</taxon>
        <taxon>Insecta</taxon>
        <taxon>Pterygota</taxon>
        <taxon>Neoptera</taxon>
        <taxon>Endopterygota</taxon>
        <taxon>Coleoptera</taxon>
        <taxon>Polyphaga</taxon>
        <taxon>Cucujiformia</taxon>
        <taxon>Coccinelloidea</taxon>
        <taxon>Coccinellidae</taxon>
        <taxon>Scymninae</taxon>
        <taxon>Scymnini</taxon>
        <taxon>Cryptolaemus</taxon>
    </lineage>
</organism>
<keyword evidence="5" id="KW-1185">Reference proteome</keyword>
<dbReference type="Pfam" id="PF13519">
    <property type="entry name" value="VWA_2"/>
    <property type="match status" value="1"/>
</dbReference>
<accession>A0ABD2NQL4</accession>
<dbReference type="SMART" id="SM00327">
    <property type="entry name" value="VWA"/>
    <property type="match status" value="1"/>
</dbReference>
<evidence type="ECO:0000259" key="3">
    <source>
        <dbReference type="PROSITE" id="PS50234"/>
    </source>
</evidence>
<name>A0ABD2NQL4_9CUCU</name>
<dbReference type="EMBL" id="JABFTP020000144">
    <property type="protein sequence ID" value="KAL3280737.1"/>
    <property type="molecule type" value="Genomic_DNA"/>
</dbReference>
<evidence type="ECO:0000256" key="2">
    <source>
        <dbReference type="SAM" id="SignalP"/>
    </source>
</evidence>
<evidence type="ECO:0000256" key="1">
    <source>
        <dbReference type="SAM" id="MobiDB-lite"/>
    </source>
</evidence>
<comment type="caution">
    <text evidence="4">The sequence shown here is derived from an EMBL/GenBank/DDBJ whole genome shotgun (WGS) entry which is preliminary data.</text>
</comment>
<gene>
    <name evidence="4" type="ORF">HHI36_003973</name>
</gene>
<evidence type="ECO:0000313" key="4">
    <source>
        <dbReference type="EMBL" id="KAL3280737.1"/>
    </source>
</evidence>
<protein>
    <recommendedName>
        <fullName evidence="3">VWFA domain-containing protein</fullName>
    </recommendedName>
</protein>
<proteinExistence type="predicted"/>
<evidence type="ECO:0000313" key="5">
    <source>
        <dbReference type="Proteomes" id="UP001516400"/>
    </source>
</evidence>
<dbReference type="Pfam" id="PF00092">
    <property type="entry name" value="VWA"/>
    <property type="match status" value="1"/>
</dbReference>
<dbReference type="InterPro" id="IPR002035">
    <property type="entry name" value="VWF_A"/>
</dbReference>
<sequence>MNIGIGFLATVLYSTSVLGNPPSTTQSWVTVPKESKDELDVEGPPKYKVNIHETRPLSFVKVPSLRSGNKISKSDEKLDPKADIHRIDKSTASVTFKPDNERQQKLAKNLGTKEGDGLAGQFVVQYDVERDAEGGEILVSNGFFVHFFAPNDLKPLPKHVIFVLDTSGSMSGRRISQLKKAMKSILDQLKNKDSFNIVEFNSAVEVWNIPNEEVQYQEGARYYYWPKISTPQPNMIGKTLPGSYEASKQNINHAKSVVDKFEALGSTNIYSALKIALRLVNENEQDDKQPIIMFLTDGEPTDGETNTETIITDVTKANIKSVPIFSLSFGQDADRSFLMKLSLKNHGFSKHIYEAADANLQLEAFYKYISSPLLNKVNFQYSSEAVSKLTKTVFPILFDGAELVVAGNYPLPIEPPNIDPELSPRSKRHINHLDFVPYVKCYAGPIQKEFKPKFENPIGSLEKHWAHLTLKQILDERDVADNKTELTKKALDLALKYSLVTPVSSLVVVKPNKTKTETNLEDASTDGASNPQFAHHLYSAPIPTYRPSSTTYPLLSSRNSTYRPNSGNYPLLSSRNSTYRPNSGNYPLLSSRNSTYRPDIDPLLPSRNSTYRPDSEIVLVTRKSTYRPNSGNSSDDTGFFKPIPTPAISKSVGELIRKLPWLTNIFNAANNTIKLTQGEYILDSEYSLFVQFTCRPTPTNKTGTCKLLKDCPEVHDVLTDLTTYSKYFCTLNEYAGVCCPVQYAKLRLIVPDEE</sequence>
<keyword evidence="2" id="KW-0732">Signal</keyword>
<feature type="region of interest" description="Disordered" evidence="1">
    <location>
        <begin position="549"/>
        <end position="593"/>
    </location>
</feature>
<dbReference type="InterPro" id="IPR036465">
    <property type="entry name" value="vWFA_dom_sf"/>
</dbReference>
<dbReference type="PANTHER" id="PTHR10338:SF108">
    <property type="entry name" value="INTER-ALPHA-TRYPSIN INHIBITOR HEAVY CHAIN H4-LIKE PROTEIN"/>
    <property type="match status" value="1"/>
</dbReference>
<feature type="chain" id="PRO_5044820523" description="VWFA domain-containing protein" evidence="2">
    <location>
        <begin position="20"/>
        <end position="754"/>
    </location>
</feature>
<reference evidence="4 5" key="1">
    <citation type="journal article" date="2021" name="BMC Biol.">
        <title>Horizontally acquired antibacterial genes associated with adaptive radiation of ladybird beetles.</title>
        <authorList>
            <person name="Li H.S."/>
            <person name="Tang X.F."/>
            <person name="Huang Y.H."/>
            <person name="Xu Z.Y."/>
            <person name="Chen M.L."/>
            <person name="Du X.Y."/>
            <person name="Qiu B.Y."/>
            <person name="Chen P.T."/>
            <person name="Zhang W."/>
            <person name="Slipinski A."/>
            <person name="Escalona H.E."/>
            <person name="Waterhouse R.M."/>
            <person name="Zwick A."/>
            <person name="Pang H."/>
        </authorList>
    </citation>
    <scope>NUCLEOTIDE SEQUENCE [LARGE SCALE GENOMIC DNA]</scope>
    <source>
        <strain evidence="4">SYSU2018</strain>
    </source>
</reference>